<dbReference type="Gene3D" id="3.30.565.10">
    <property type="entry name" value="Histidine kinase-like ATPase, C-terminal domain"/>
    <property type="match status" value="1"/>
</dbReference>
<sequence length="407" mass="45634">MSTPHIPLDKELPFPDRWRWGYQHYPVFSWAWWRGRLFIFGLGALALTLMTGMGSLMDFDDNTAAIITTLKFGIGVFGMIFFGATAMTLARENVVNPMWQRVFVTVGLMIGLMCAVLMDAWSSREIEHAFAAHSQSRQAIESMLAQQGEIETRRWALIDAFMVFGIYFWCAGGIAFIRYWREPGMMQRWQMQQELSQARANQHDAESRLSILQAQIEPHFLFNTLAALKSVLRSEPDRAEAAIDDLVDYLRASIPRFNQQQQLASNSLSQQVTLCEKYLALMQLRMGTRLRFDTRIEPELGSPAFPPLILISLVENAIKHGLEPKEHGGEVAIHITTAGTTLHIEVADTGVGLNADRPTHTSGLGLKNIRDQLKLLYPDRATLDLAANPAGGVIATITITDFLSTPL</sequence>
<dbReference type="PANTHER" id="PTHR34220">
    <property type="entry name" value="SENSOR HISTIDINE KINASE YPDA"/>
    <property type="match status" value="1"/>
</dbReference>
<dbReference type="Pfam" id="PF06580">
    <property type="entry name" value="His_kinase"/>
    <property type="match status" value="1"/>
</dbReference>
<feature type="domain" description="Histidine kinase" evidence="2">
    <location>
        <begin position="309"/>
        <end position="403"/>
    </location>
</feature>
<dbReference type="PROSITE" id="PS50109">
    <property type="entry name" value="HIS_KIN"/>
    <property type="match status" value="1"/>
</dbReference>
<evidence type="ECO:0000259" key="2">
    <source>
        <dbReference type="PROSITE" id="PS50109"/>
    </source>
</evidence>
<accession>A0A918RKZ1</accession>
<evidence type="ECO:0000313" key="3">
    <source>
        <dbReference type="EMBL" id="GHA01052.1"/>
    </source>
</evidence>
<name>A0A918RKZ1_9GAMM</name>
<keyword evidence="4" id="KW-1185">Reference proteome</keyword>
<comment type="caution">
    <text evidence="3">The sequence shown here is derived from an EMBL/GenBank/DDBJ whole genome shotgun (WGS) entry which is preliminary data.</text>
</comment>
<dbReference type="Pfam" id="PF02518">
    <property type="entry name" value="HATPase_c"/>
    <property type="match status" value="1"/>
</dbReference>
<feature type="transmembrane region" description="Helical" evidence="1">
    <location>
        <begin position="37"/>
        <end position="57"/>
    </location>
</feature>
<dbReference type="SUPFAM" id="SSF55874">
    <property type="entry name" value="ATPase domain of HSP90 chaperone/DNA topoisomerase II/histidine kinase"/>
    <property type="match status" value="1"/>
</dbReference>
<reference evidence="3" key="1">
    <citation type="journal article" date="2014" name="Int. J. Syst. Evol. Microbiol.">
        <title>Complete genome sequence of Corynebacterium casei LMG S-19264T (=DSM 44701T), isolated from a smear-ripened cheese.</title>
        <authorList>
            <consortium name="US DOE Joint Genome Institute (JGI-PGF)"/>
            <person name="Walter F."/>
            <person name="Albersmeier A."/>
            <person name="Kalinowski J."/>
            <person name="Ruckert C."/>
        </authorList>
    </citation>
    <scope>NUCLEOTIDE SEQUENCE</scope>
    <source>
        <strain evidence="3">KCTC 12711</strain>
    </source>
</reference>
<dbReference type="AlphaFoldDB" id="A0A918RKZ1"/>
<dbReference type="GO" id="GO:0016020">
    <property type="term" value="C:membrane"/>
    <property type="evidence" value="ECO:0007669"/>
    <property type="project" value="InterPro"/>
</dbReference>
<proteinExistence type="predicted"/>
<dbReference type="InterPro" id="IPR050640">
    <property type="entry name" value="Bact_2-comp_sensor_kinase"/>
</dbReference>
<keyword evidence="1" id="KW-0812">Transmembrane</keyword>
<dbReference type="GO" id="GO:0000155">
    <property type="term" value="F:phosphorelay sensor kinase activity"/>
    <property type="evidence" value="ECO:0007669"/>
    <property type="project" value="InterPro"/>
</dbReference>
<dbReference type="InterPro" id="IPR005467">
    <property type="entry name" value="His_kinase_dom"/>
</dbReference>
<reference evidence="3" key="2">
    <citation type="submission" date="2020-09" db="EMBL/GenBank/DDBJ databases">
        <authorList>
            <person name="Sun Q."/>
            <person name="Kim S."/>
        </authorList>
    </citation>
    <scope>NUCLEOTIDE SEQUENCE</scope>
    <source>
        <strain evidence="3">KCTC 12711</strain>
    </source>
</reference>
<dbReference type="Proteomes" id="UP000614811">
    <property type="component" value="Unassembled WGS sequence"/>
</dbReference>
<protein>
    <recommendedName>
        <fullName evidence="2">Histidine kinase domain-containing protein</fullName>
    </recommendedName>
</protein>
<dbReference type="PANTHER" id="PTHR34220:SF9">
    <property type="entry name" value="SIGNAL TRANSDUCTION HISTIDINE KINASE INTERNAL REGION DOMAIN-CONTAINING PROTEIN"/>
    <property type="match status" value="1"/>
</dbReference>
<feature type="transmembrane region" description="Helical" evidence="1">
    <location>
        <begin position="160"/>
        <end position="180"/>
    </location>
</feature>
<feature type="transmembrane region" description="Helical" evidence="1">
    <location>
        <begin position="63"/>
        <end position="90"/>
    </location>
</feature>
<organism evidence="3 4">
    <name type="scientific">Arenicella chitinivorans</name>
    <dbReference type="NCBI Taxonomy" id="1329800"/>
    <lineage>
        <taxon>Bacteria</taxon>
        <taxon>Pseudomonadati</taxon>
        <taxon>Pseudomonadota</taxon>
        <taxon>Gammaproteobacteria</taxon>
        <taxon>Arenicellales</taxon>
        <taxon>Arenicellaceae</taxon>
        <taxon>Arenicella</taxon>
    </lineage>
</organism>
<evidence type="ECO:0000313" key="4">
    <source>
        <dbReference type="Proteomes" id="UP000614811"/>
    </source>
</evidence>
<dbReference type="RefSeq" id="WP_189398672.1">
    <property type="nucleotide sequence ID" value="NZ_BMXA01000001.1"/>
</dbReference>
<dbReference type="InterPro" id="IPR036890">
    <property type="entry name" value="HATPase_C_sf"/>
</dbReference>
<dbReference type="InterPro" id="IPR010559">
    <property type="entry name" value="Sig_transdc_His_kin_internal"/>
</dbReference>
<feature type="transmembrane region" description="Helical" evidence="1">
    <location>
        <begin position="102"/>
        <end position="121"/>
    </location>
</feature>
<dbReference type="InterPro" id="IPR003594">
    <property type="entry name" value="HATPase_dom"/>
</dbReference>
<gene>
    <name evidence="3" type="ORF">GCM10008090_07680</name>
</gene>
<evidence type="ECO:0000256" key="1">
    <source>
        <dbReference type="SAM" id="Phobius"/>
    </source>
</evidence>
<keyword evidence="1" id="KW-0472">Membrane</keyword>
<keyword evidence="1" id="KW-1133">Transmembrane helix</keyword>
<dbReference type="EMBL" id="BMXA01000001">
    <property type="protein sequence ID" value="GHA01052.1"/>
    <property type="molecule type" value="Genomic_DNA"/>
</dbReference>